<proteinExistence type="predicted"/>
<gene>
    <name evidence="1" type="ORF">MNBD_GAMMA25-2053</name>
</gene>
<dbReference type="Pfam" id="PF05960">
    <property type="entry name" value="DUF885"/>
    <property type="match status" value="1"/>
</dbReference>
<dbReference type="InterPro" id="IPR010281">
    <property type="entry name" value="DUF885"/>
</dbReference>
<evidence type="ECO:0000313" key="1">
    <source>
        <dbReference type="EMBL" id="VAX09267.1"/>
    </source>
</evidence>
<dbReference type="AlphaFoldDB" id="A0A3B1BXA6"/>
<organism evidence="1">
    <name type="scientific">hydrothermal vent metagenome</name>
    <dbReference type="NCBI Taxonomy" id="652676"/>
    <lineage>
        <taxon>unclassified sequences</taxon>
        <taxon>metagenomes</taxon>
        <taxon>ecological metagenomes</taxon>
    </lineage>
</organism>
<evidence type="ECO:0008006" key="2">
    <source>
        <dbReference type="Google" id="ProtNLM"/>
    </source>
</evidence>
<dbReference type="PANTHER" id="PTHR33361:SF2">
    <property type="entry name" value="DUF885 DOMAIN-CONTAINING PROTEIN"/>
    <property type="match status" value="1"/>
</dbReference>
<name>A0A3B1BXA6_9ZZZZ</name>
<accession>A0A3B1BXA6</accession>
<protein>
    <recommendedName>
        <fullName evidence="2">DUF885 domain-containing protein</fullName>
    </recommendedName>
</protein>
<sequence>MSPADKLIKNYYQSWFRFHPEVAVDAGVEGYAHLLTPCDDDDIGALSALNEMLLSALEELDRQDLSEDQCLDLDILRSAAMLELKELVEQDWRRRDPLRFLPVHAIYQLTLREVQDPSAAFNARLNAIPGYLRSARSHLQVDSAQIPLNWLQGAVLEAREGAAYFRQLHHHPVLSRYRLDTELDAAAHALEDYARFLETELVDLAQGDYACGREQFEMLLHHRHGLDIDADNLHQLGQRLFDETLSELKAVTRDLQGDEDIDGLTHKIYTEDRSSENLLDDYREGMEQARVFITEKNLIDLPARESLKVVETPLFLRHEIPFVAYLEPARNDSHQQGLYYVTLPEIDIDRGEHNAISLRHTCVHEAWPGHHLQFVTANLHPESSTLPRLLNPSATFYEGWALYCEQLMQEQGFLAAPESRFILLKDRLWRALRIMLDVELHTRGLSLVLASERLQLWLGFTSQQAMADLEWYTRMPTVPMGYATGWALINAARTRLQSMDADFSLRNFHDRLLSMGSVPLSKVIPRRFGDPLWTSVHREVFSVKG</sequence>
<reference evidence="1" key="1">
    <citation type="submission" date="2018-06" db="EMBL/GenBank/DDBJ databases">
        <authorList>
            <person name="Zhirakovskaya E."/>
        </authorList>
    </citation>
    <scope>NUCLEOTIDE SEQUENCE</scope>
</reference>
<dbReference type="PANTHER" id="PTHR33361">
    <property type="entry name" value="GLR0591 PROTEIN"/>
    <property type="match status" value="1"/>
</dbReference>
<dbReference type="EMBL" id="UOFY01000033">
    <property type="protein sequence ID" value="VAX09267.1"/>
    <property type="molecule type" value="Genomic_DNA"/>
</dbReference>